<dbReference type="InterPro" id="IPR043150">
    <property type="entry name" value="Phytochrome_PHY_sf"/>
</dbReference>
<dbReference type="InterPro" id="IPR001294">
    <property type="entry name" value="Phytochrome"/>
</dbReference>
<dbReference type="PROSITE" id="PS50046">
    <property type="entry name" value="PHYTOCHROME_2"/>
    <property type="match status" value="1"/>
</dbReference>
<dbReference type="Pfam" id="PF08446">
    <property type="entry name" value="PAS_2"/>
    <property type="match status" value="1"/>
</dbReference>
<name>A0ABQ1NLX6_9GAMM</name>
<accession>A0ABQ1NLX6</accession>
<dbReference type="Pfam" id="PF00360">
    <property type="entry name" value="PHY"/>
    <property type="match status" value="1"/>
</dbReference>
<dbReference type="InterPro" id="IPR003018">
    <property type="entry name" value="GAF"/>
</dbReference>
<dbReference type="SMART" id="SM00065">
    <property type="entry name" value="GAF"/>
    <property type="match status" value="1"/>
</dbReference>
<dbReference type="Proteomes" id="UP000597301">
    <property type="component" value="Unassembled WGS sequence"/>
</dbReference>
<evidence type="ECO:0000256" key="1">
    <source>
        <dbReference type="ARBA" id="ARBA00022543"/>
    </source>
</evidence>
<keyword evidence="3" id="KW-0157">Chromophore</keyword>
<sequence>MTQSHGFIHQCEQEELHLSGAIQSHGVLMITDMAGKVTHVSANADSLLTDPQAHVALGYPLPAFLHDITAALPELSPGERYIGQCDTPHQEFDVVVTSHHGSGCVYELYPVDAHSAPMVAVSGAVSVPESADELAVQCQTLMDSLLALSGFDRVLYYRFMPEGDGEVLAEACREGVAGSYQGLRFPASDIPYIARQLYLKNPWRTIPDATAAPVPIYSANADATPDLSYVDLRSASPIHLEYMANMGVGGAISLPIIQAGELDALISCHSASPRQLTVSELEAMRGLSEGFNLRLRDFKARRRQQVIDGLQRHFDHAKAVLMRHGELESAWEELSEWLMETFGADGVMLQMDQEYYQHGIGLTPDAMNIVAQQAANEASNVWMSDCLQRDCAEMPLSEVAGVALISDLPLDQHHSVNLYLCRLEHIYDVTWGGNPDKPVDYRDGGSVVSPRRSFESWVEQRLGHSRPWTASARLYLFKLRALLRQAKSMPWSHDAE</sequence>
<dbReference type="InterPro" id="IPR013515">
    <property type="entry name" value="Phytochrome_cen-reg"/>
</dbReference>
<evidence type="ECO:0000256" key="4">
    <source>
        <dbReference type="ARBA" id="ARBA00023170"/>
    </source>
</evidence>
<dbReference type="Gene3D" id="3.30.450.40">
    <property type="match status" value="1"/>
</dbReference>
<keyword evidence="1" id="KW-0600">Photoreceptor protein</keyword>
<dbReference type="SUPFAM" id="SSF55781">
    <property type="entry name" value="GAF domain-like"/>
    <property type="match status" value="2"/>
</dbReference>
<evidence type="ECO:0000256" key="2">
    <source>
        <dbReference type="ARBA" id="ARBA00022606"/>
    </source>
</evidence>
<protein>
    <recommendedName>
        <fullName evidence="5">Phytochrome chromophore attachment site domain-containing protein</fullName>
    </recommendedName>
</protein>
<dbReference type="Pfam" id="PF01590">
    <property type="entry name" value="GAF"/>
    <property type="match status" value="1"/>
</dbReference>
<comment type="caution">
    <text evidence="6">The sequence shown here is derived from an EMBL/GenBank/DDBJ whole genome shotgun (WGS) entry which is preliminary data.</text>
</comment>
<gene>
    <name evidence="6" type="ORF">GCM10011382_08170</name>
</gene>
<evidence type="ECO:0000259" key="5">
    <source>
        <dbReference type="PROSITE" id="PS50046"/>
    </source>
</evidence>
<organism evidence="6 7">
    <name type="scientific">Vreelandella lutescens</name>
    <dbReference type="NCBI Taxonomy" id="1602943"/>
    <lineage>
        <taxon>Bacteria</taxon>
        <taxon>Pseudomonadati</taxon>
        <taxon>Pseudomonadota</taxon>
        <taxon>Gammaproteobacteria</taxon>
        <taxon>Oceanospirillales</taxon>
        <taxon>Halomonadaceae</taxon>
        <taxon>Vreelandella</taxon>
    </lineage>
</organism>
<keyword evidence="2" id="KW-0716">Sensory transduction</keyword>
<dbReference type="EMBL" id="BMHM01000001">
    <property type="protein sequence ID" value="GGC80410.1"/>
    <property type="molecule type" value="Genomic_DNA"/>
</dbReference>
<dbReference type="SUPFAM" id="SSF55785">
    <property type="entry name" value="PYP-like sensor domain (PAS domain)"/>
    <property type="match status" value="1"/>
</dbReference>
<dbReference type="InterPro" id="IPR013654">
    <property type="entry name" value="PAS_2"/>
</dbReference>
<feature type="domain" description="Phytochrome chromophore attachment site" evidence="5">
    <location>
        <begin position="133"/>
        <end position="290"/>
    </location>
</feature>
<evidence type="ECO:0000256" key="3">
    <source>
        <dbReference type="ARBA" id="ARBA00022991"/>
    </source>
</evidence>
<evidence type="ECO:0000313" key="7">
    <source>
        <dbReference type="Proteomes" id="UP000597301"/>
    </source>
</evidence>
<keyword evidence="7" id="KW-1185">Reference proteome</keyword>
<dbReference type="Gene3D" id="3.30.450.20">
    <property type="entry name" value="PAS domain"/>
    <property type="match status" value="1"/>
</dbReference>
<dbReference type="InterPro" id="IPR016132">
    <property type="entry name" value="Phyto_chromo_attachment"/>
</dbReference>
<reference evidence="7" key="1">
    <citation type="journal article" date="2019" name="Int. J. Syst. Evol. Microbiol.">
        <title>The Global Catalogue of Microorganisms (GCM) 10K type strain sequencing project: providing services to taxonomists for standard genome sequencing and annotation.</title>
        <authorList>
            <consortium name="The Broad Institute Genomics Platform"/>
            <consortium name="The Broad Institute Genome Sequencing Center for Infectious Disease"/>
            <person name="Wu L."/>
            <person name="Ma J."/>
        </authorList>
    </citation>
    <scope>NUCLEOTIDE SEQUENCE [LARGE SCALE GENOMIC DNA]</scope>
    <source>
        <strain evidence="7">CGMCC 1.15122</strain>
    </source>
</reference>
<evidence type="ECO:0000313" key="6">
    <source>
        <dbReference type="EMBL" id="GGC80410.1"/>
    </source>
</evidence>
<dbReference type="PRINTS" id="PR01033">
    <property type="entry name" value="PHYTOCHROME"/>
</dbReference>
<dbReference type="InterPro" id="IPR035965">
    <property type="entry name" value="PAS-like_dom_sf"/>
</dbReference>
<proteinExistence type="predicted"/>
<dbReference type="Gene3D" id="3.30.450.270">
    <property type="match status" value="1"/>
</dbReference>
<dbReference type="InterPro" id="IPR029016">
    <property type="entry name" value="GAF-like_dom_sf"/>
</dbReference>
<keyword evidence="4" id="KW-0675">Receptor</keyword>
<dbReference type="RefSeq" id="WP_188638220.1">
    <property type="nucleotide sequence ID" value="NZ_BMHM01000001.1"/>
</dbReference>